<organism evidence="1 2">
    <name type="scientific">Malus baccata</name>
    <name type="common">Siberian crab apple</name>
    <name type="synonym">Pyrus baccata</name>
    <dbReference type="NCBI Taxonomy" id="106549"/>
    <lineage>
        <taxon>Eukaryota</taxon>
        <taxon>Viridiplantae</taxon>
        <taxon>Streptophyta</taxon>
        <taxon>Embryophyta</taxon>
        <taxon>Tracheophyta</taxon>
        <taxon>Spermatophyta</taxon>
        <taxon>Magnoliopsida</taxon>
        <taxon>eudicotyledons</taxon>
        <taxon>Gunneridae</taxon>
        <taxon>Pentapetalae</taxon>
        <taxon>rosids</taxon>
        <taxon>fabids</taxon>
        <taxon>Rosales</taxon>
        <taxon>Rosaceae</taxon>
        <taxon>Amygdaloideae</taxon>
        <taxon>Maleae</taxon>
        <taxon>Malus</taxon>
    </lineage>
</organism>
<dbReference type="EMBL" id="VIEB01000031">
    <property type="protein sequence ID" value="TQE11352.1"/>
    <property type="molecule type" value="Genomic_DNA"/>
</dbReference>
<evidence type="ECO:0000313" key="1">
    <source>
        <dbReference type="EMBL" id="TQE11352.1"/>
    </source>
</evidence>
<proteinExistence type="predicted"/>
<evidence type="ECO:0000313" key="2">
    <source>
        <dbReference type="Proteomes" id="UP000315295"/>
    </source>
</evidence>
<keyword evidence="2" id="KW-1185">Reference proteome</keyword>
<sequence>MPIIFDFKHQVPSDPVVSGFFTSEIGNIVRTYSPVCYKRWFKVPTLEKKKLQEKLLVLFVVDLSHPKIIEYVDKKMAKLYSQFRHRLHLHYLSCGTPARGRAKLPNDMIWSGRPKSHWDWLCGNV</sequence>
<name>A0A540NJY4_MALBA</name>
<protein>
    <submittedName>
        <fullName evidence="1">Uncharacterized protein</fullName>
    </submittedName>
</protein>
<reference evidence="1 2" key="1">
    <citation type="journal article" date="2019" name="G3 (Bethesda)">
        <title>Sequencing of a Wild Apple (Malus baccata) Genome Unravels the Differences Between Cultivated and Wild Apple Species Regarding Disease Resistance and Cold Tolerance.</title>
        <authorList>
            <person name="Chen X."/>
        </authorList>
    </citation>
    <scope>NUCLEOTIDE SEQUENCE [LARGE SCALE GENOMIC DNA]</scope>
    <source>
        <strain evidence="2">cv. Shandingzi</strain>
        <tissue evidence="1">Leaves</tissue>
    </source>
</reference>
<dbReference type="Proteomes" id="UP000315295">
    <property type="component" value="Unassembled WGS sequence"/>
</dbReference>
<accession>A0A540NJY4</accession>
<dbReference type="AlphaFoldDB" id="A0A540NJY4"/>
<comment type="caution">
    <text evidence="1">The sequence shown here is derived from an EMBL/GenBank/DDBJ whole genome shotgun (WGS) entry which is preliminary data.</text>
</comment>
<gene>
    <name evidence="1" type="ORF">C1H46_003086</name>
</gene>